<keyword evidence="2" id="KW-1185">Reference proteome</keyword>
<protein>
    <submittedName>
        <fullName evidence="1">Uncharacterized protein</fullName>
    </submittedName>
</protein>
<comment type="caution">
    <text evidence="1">The sequence shown here is derived from an EMBL/GenBank/DDBJ whole genome shotgun (WGS) entry which is preliminary data.</text>
</comment>
<gene>
    <name evidence="1" type="ORF">EV702DRAFT_982760</name>
</gene>
<accession>A0A9P6ZFL3</accession>
<sequence length="68" mass="7754">YMKGHEVAQKSFELTNGDLDILVGRFKKKRPDSGIRYIIGFLCRHGLQVQHRRAVESLCRVDGLGQVL</sequence>
<evidence type="ECO:0000313" key="1">
    <source>
        <dbReference type="EMBL" id="KAG1763567.1"/>
    </source>
</evidence>
<dbReference type="AlphaFoldDB" id="A0A9P6ZFL3"/>
<organism evidence="1 2">
    <name type="scientific">Suillus placidus</name>
    <dbReference type="NCBI Taxonomy" id="48579"/>
    <lineage>
        <taxon>Eukaryota</taxon>
        <taxon>Fungi</taxon>
        <taxon>Dikarya</taxon>
        <taxon>Basidiomycota</taxon>
        <taxon>Agaricomycotina</taxon>
        <taxon>Agaricomycetes</taxon>
        <taxon>Agaricomycetidae</taxon>
        <taxon>Boletales</taxon>
        <taxon>Suillineae</taxon>
        <taxon>Suillaceae</taxon>
        <taxon>Suillus</taxon>
    </lineage>
</organism>
<feature type="non-terminal residue" evidence="1">
    <location>
        <position position="1"/>
    </location>
</feature>
<dbReference type="Proteomes" id="UP000714275">
    <property type="component" value="Unassembled WGS sequence"/>
</dbReference>
<name>A0A9P6ZFL3_9AGAM</name>
<evidence type="ECO:0000313" key="2">
    <source>
        <dbReference type="Proteomes" id="UP000714275"/>
    </source>
</evidence>
<reference evidence="1" key="1">
    <citation type="journal article" date="2020" name="New Phytol.">
        <title>Comparative genomics reveals dynamic genome evolution in host specialist ectomycorrhizal fungi.</title>
        <authorList>
            <person name="Lofgren L.A."/>
            <person name="Nguyen N.H."/>
            <person name="Vilgalys R."/>
            <person name="Ruytinx J."/>
            <person name="Liao H.L."/>
            <person name="Branco S."/>
            <person name="Kuo A."/>
            <person name="LaButti K."/>
            <person name="Lipzen A."/>
            <person name="Andreopoulos W."/>
            <person name="Pangilinan J."/>
            <person name="Riley R."/>
            <person name="Hundley H."/>
            <person name="Na H."/>
            <person name="Barry K."/>
            <person name="Grigoriev I.V."/>
            <person name="Stajich J.E."/>
            <person name="Kennedy P.G."/>
        </authorList>
    </citation>
    <scope>NUCLEOTIDE SEQUENCE</scope>
    <source>
        <strain evidence="1">DOB743</strain>
    </source>
</reference>
<dbReference type="EMBL" id="JABBWD010000158">
    <property type="protein sequence ID" value="KAG1763567.1"/>
    <property type="molecule type" value="Genomic_DNA"/>
</dbReference>
<dbReference type="OrthoDB" id="2686689at2759"/>
<proteinExistence type="predicted"/>